<evidence type="ECO:0000256" key="1">
    <source>
        <dbReference type="SAM" id="Coils"/>
    </source>
</evidence>
<comment type="caution">
    <text evidence="2">The sequence shown here is derived from an EMBL/GenBank/DDBJ whole genome shotgun (WGS) entry which is preliminary data.</text>
</comment>
<organism evidence="2 3">
    <name type="scientific">Paramecium primaurelia</name>
    <dbReference type="NCBI Taxonomy" id="5886"/>
    <lineage>
        <taxon>Eukaryota</taxon>
        <taxon>Sar</taxon>
        <taxon>Alveolata</taxon>
        <taxon>Ciliophora</taxon>
        <taxon>Intramacronucleata</taxon>
        <taxon>Oligohymenophorea</taxon>
        <taxon>Peniculida</taxon>
        <taxon>Parameciidae</taxon>
        <taxon>Paramecium</taxon>
    </lineage>
</organism>
<dbReference type="Proteomes" id="UP000688137">
    <property type="component" value="Unassembled WGS sequence"/>
</dbReference>
<dbReference type="InterPro" id="IPR008658">
    <property type="entry name" value="KAP3"/>
</dbReference>
<dbReference type="SMART" id="SM01297">
    <property type="entry name" value="KAP"/>
    <property type="match status" value="1"/>
</dbReference>
<feature type="coiled-coil region" evidence="1">
    <location>
        <begin position="497"/>
        <end position="524"/>
    </location>
</feature>
<evidence type="ECO:0008006" key="4">
    <source>
        <dbReference type="Google" id="ProtNLM"/>
    </source>
</evidence>
<accession>A0A8S1JVK5</accession>
<keyword evidence="3" id="KW-1185">Reference proteome</keyword>
<dbReference type="Pfam" id="PF05804">
    <property type="entry name" value="KAP"/>
    <property type="match status" value="1"/>
</dbReference>
<dbReference type="GO" id="GO:0044782">
    <property type="term" value="P:cilium organization"/>
    <property type="evidence" value="ECO:0007669"/>
    <property type="project" value="TreeGrafter"/>
</dbReference>
<dbReference type="GO" id="GO:0019894">
    <property type="term" value="F:kinesin binding"/>
    <property type="evidence" value="ECO:0007669"/>
    <property type="project" value="InterPro"/>
</dbReference>
<dbReference type="GO" id="GO:0035869">
    <property type="term" value="C:ciliary transition zone"/>
    <property type="evidence" value="ECO:0007669"/>
    <property type="project" value="TreeGrafter"/>
</dbReference>
<reference evidence="2" key="1">
    <citation type="submission" date="2021-01" db="EMBL/GenBank/DDBJ databases">
        <authorList>
            <consortium name="Genoscope - CEA"/>
            <person name="William W."/>
        </authorList>
    </citation>
    <scope>NUCLEOTIDE SEQUENCE</scope>
</reference>
<dbReference type="GO" id="GO:0016939">
    <property type="term" value="C:kinesin II complex"/>
    <property type="evidence" value="ECO:0007669"/>
    <property type="project" value="TreeGrafter"/>
</dbReference>
<sequence>MDSEDLLEKLLEAFYDEKIEPKKEAAKKILGLAARQENLELLISHEQFLSTISRTLRDEHKKSTELTLYLLCVFYIVSNYLEFHQILSEHQIGDITMKIIESQIQRFDLRYAELMEKQGQPQQLQELKKLNLMIAKQEKLFYVGFTILMNMAEDPIIENKMRKRKIITFLLRMLERNNFYLLIVTLLFLKKLSIVNECKMQMVEENCIRKLKRFFSADNNVLLQLSLGVLKNLSFDSEARLQIEQNGFIPDIVKMLKIPNYRFVSIVLLYLLTLDDKIRLTFGFTECMTLVVKLMLHFPEPVIGKELISLAVNLSTSSRNVDHIKEQEFQQIVQRAITNSDTLLFRFVKGVIENSTNPEVQTCAKGFVRHFMKLLVTQGKEEDLKFEIIGIMSALDLQENWIKLLNEPFIEFLHNNLAVGMIDDDIVLETMMLVSSIANSQNAAEKLFKSRILNALSQVYCEKGDDDEFVVQYLYCLNQFLFHKIGISQILEQDEILIQIIQQLNDKNKKVKQMSEEVLDILREYDQELCEKIKEIKFSEYNQLWIEHLNEQELMLQDGADMAFEDEYGGNELDPKMWDSDND</sequence>
<gene>
    <name evidence="2" type="ORF">PPRIM_AZ9-3.1.T0110022</name>
</gene>
<dbReference type="EMBL" id="CAJJDM010000008">
    <property type="protein sequence ID" value="CAD8046643.1"/>
    <property type="molecule type" value="Genomic_DNA"/>
</dbReference>
<protein>
    <recommendedName>
        <fullName evidence="4">Kinesin-associated protein 3</fullName>
    </recommendedName>
</protein>
<dbReference type="GO" id="GO:0005930">
    <property type="term" value="C:axoneme"/>
    <property type="evidence" value="ECO:0007669"/>
    <property type="project" value="TreeGrafter"/>
</dbReference>
<name>A0A8S1JVK5_PARPR</name>
<keyword evidence="1" id="KW-0175">Coiled coil</keyword>
<proteinExistence type="predicted"/>
<evidence type="ECO:0000313" key="3">
    <source>
        <dbReference type="Proteomes" id="UP000688137"/>
    </source>
</evidence>
<dbReference type="PANTHER" id="PTHR15605:SF2">
    <property type="entry name" value="KINESIN-ASSOCIATED PROTEIN 3"/>
    <property type="match status" value="1"/>
</dbReference>
<evidence type="ECO:0000313" key="2">
    <source>
        <dbReference type="EMBL" id="CAD8046643.1"/>
    </source>
</evidence>
<dbReference type="AlphaFoldDB" id="A0A8S1JVK5"/>
<dbReference type="PANTHER" id="PTHR15605">
    <property type="entry name" value="KINESIN-ASSOCIATED PROTEINS"/>
    <property type="match status" value="1"/>
</dbReference>
<dbReference type="OMA" id="MYELNIV"/>
<dbReference type="GO" id="GO:0007018">
    <property type="term" value="P:microtubule-based movement"/>
    <property type="evidence" value="ECO:0007669"/>
    <property type="project" value="TreeGrafter"/>
</dbReference>